<dbReference type="PROSITE" id="PS50011">
    <property type="entry name" value="PROTEIN_KINASE_DOM"/>
    <property type="match status" value="1"/>
</dbReference>
<keyword evidence="3 8" id="KW-0812">Transmembrane</keyword>
<name>A0ABR0UYS4_REHGL</name>
<dbReference type="InterPro" id="IPR032675">
    <property type="entry name" value="LRR_dom_sf"/>
</dbReference>
<feature type="domain" description="Protein kinase" evidence="9">
    <location>
        <begin position="359"/>
        <end position="628"/>
    </location>
</feature>
<evidence type="ECO:0000256" key="3">
    <source>
        <dbReference type="ARBA" id="ARBA00022692"/>
    </source>
</evidence>
<keyword evidence="7" id="KW-0547">Nucleotide-binding</keyword>
<dbReference type="InterPro" id="IPR003591">
    <property type="entry name" value="Leu-rich_rpt_typical-subtyp"/>
</dbReference>
<evidence type="ECO:0000256" key="6">
    <source>
        <dbReference type="ARBA" id="ARBA00023136"/>
    </source>
</evidence>
<keyword evidence="7" id="KW-0067">ATP-binding</keyword>
<dbReference type="InterPro" id="IPR017441">
    <property type="entry name" value="Protein_kinase_ATP_BS"/>
</dbReference>
<accession>A0ABR0UYS4</accession>
<dbReference type="InterPro" id="IPR013210">
    <property type="entry name" value="LRR_N_plant-typ"/>
</dbReference>
<evidence type="ECO:0000256" key="4">
    <source>
        <dbReference type="ARBA" id="ARBA00022737"/>
    </source>
</evidence>
<dbReference type="InterPro" id="IPR000719">
    <property type="entry name" value="Prot_kinase_dom"/>
</dbReference>
<dbReference type="Pfam" id="PF00069">
    <property type="entry name" value="Pkinase"/>
    <property type="match status" value="1"/>
</dbReference>
<dbReference type="Gene3D" id="3.80.10.10">
    <property type="entry name" value="Ribonuclease Inhibitor"/>
    <property type="match status" value="1"/>
</dbReference>
<dbReference type="SMART" id="SM00369">
    <property type="entry name" value="LRR_TYP"/>
    <property type="match status" value="2"/>
</dbReference>
<keyword evidence="4" id="KW-0677">Repeat</keyword>
<keyword evidence="6 8" id="KW-0472">Membrane</keyword>
<dbReference type="InterPro" id="IPR001611">
    <property type="entry name" value="Leu-rich_rpt"/>
</dbReference>
<evidence type="ECO:0000313" key="10">
    <source>
        <dbReference type="EMBL" id="KAK6127471.1"/>
    </source>
</evidence>
<feature type="binding site" evidence="7">
    <location>
        <position position="387"/>
    </location>
    <ligand>
        <name>ATP</name>
        <dbReference type="ChEBI" id="CHEBI:30616"/>
    </ligand>
</feature>
<evidence type="ECO:0000256" key="2">
    <source>
        <dbReference type="ARBA" id="ARBA00022614"/>
    </source>
</evidence>
<evidence type="ECO:0000256" key="8">
    <source>
        <dbReference type="SAM" id="Phobius"/>
    </source>
</evidence>
<dbReference type="PROSITE" id="PS00107">
    <property type="entry name" value="PROTEIN_KINASE_ATP"/>
    <property type="match status" value="1"/>
</dbReference>
<reference evidence="10 11" key="1">
    <citation type="journal article" date="2021" name="Comput. Struct. Biotechnol. J.">
        <title>De novo genome assembly of the potent medicinal plant Rehmannia glutinosa using nanopore technology.</title>
        <authorList>
            <person name="Ma L."/>
            <person name="Dong C."/>
            <person name="Song C."/>
            <person name="Wang X."/>
            <person name="Zheng X."/>
            <person name="Niu Y."/>
            <person name="Chen S."/>
            <person name="Feng W."/>
        </authorList>
    </citation>
    <scope>NUCLEOTIDE SEQUENCE [LARGE SCALE GENOMIC DNA]</scope>
    <source>
        <strain evidence="10">DH-2019</strain>
    </source>
</reference>
<keyword evidence="5 8" id="KW-1133">Transmembrane helix</keyword>
<gene>
    <name evidence="10" type="ORF">DH2020_038788</name>
</gene>
<comment type="caution">
    <text evidence="10">The sequence shown here is derived from an EMBL/GenBank/DDBJ whole genome shotgun (WGS) entry which is preliminary data.</text>
</comment>
<dbReference type="Gene3D" id="1.10.510.10">
    <property type="entry name" value="Transferase(Phosphotransferase) domain 1"/>
    <property type="match status" value="1"/>
</dbReference>
<comment type="subcellular location">
    <subcellularLocation>
        <location evidence="1">Membrane</location>
    </subcellularLocation>
</comment>
<dbReference type="SUPFAM" id="SSF56112">
    <property type="entry name" value="Protein kinase-like (PK-like)"/>
    <property type="match status" value="1"/>
</dbReference>
<dbReference type="InterPro" id="IPR050994">
    <property type="entry name" value="At_inactive_RLKs"/>
</dbReference>
<dbReference type="PANTHER" id="PTHR48010:SF32">
    <property type="entry name" value="PROTEIN KINASE DOMAIN-CONTAINING PROTEIN"/>
    <property type="match status" value="1"/>
</dbReference>
<keyword evidence="11" id="KW-1185">Reference proteome</keyword>
<evidence type="ECO:0000259" key="9">
    <source>
        <dbReference type="PROSITE" id="PS50011"/>
    </source>
</evidence>
<dbReference type="Proteomes" id="UP001318860">
    <property type="component" value="Unassembled WGS sequence"/>
</dbReference>
<dbReference type="SUPFAM" id="SSF52058">
    <property type="entry name" value="L domain-like"/>
    <property type="match status" value="1"/>
</dbReference>
<evidence type="ECO:0000256" key="5">
    <source>
        <dbReference type="ARBA" id="ARBA00022989"/>
    </source>
</evidence>
<organism evidence="10 11">
    <name type="scientific">Rehmannia glutinosa</name>
    <name type="common">Chinese foxglove</name>
    <dbReference type="NCBI Taxonomy" id="99300"/>
    <lineage>
        <taxon>Eukaryota</taxon>
        <taxon>Viridiplantae</taxon>
        <taxon>Streptophyta</taxon>
        <taxon>Embryophyta</taxon>
        <taxon>Tracheophyta</taxon>
        <taxon>Spermatophyta</taxon>
        <taxon>Magnoliopsida</taxon>
        <taxon>eudicotyledons</taxon>
        <taxon>Gunneridae</taxon>
        <taxon>Pentapetalae</taxon>
        <taxon>asterids</taxon>
        <taxon>lamiids</taxon>
        <taxon>Lamiales</taxon>
        <taxon>Orobanchaceae</taxon>
        <taxon>Rehmannieae</taxon>
        <taxon>Rehmannia</taxon>
    </lineage>
</organism>
<evidence type="ECO:0000256" key="1">
    <source>
        <dbReference type="ARBA" id="ARBA00004370"/>
    </source>
</evidence>
<dbReference type="Pfam" id="PF13855">
    <property type="entry name" value="LRR_8"/>
    <property type="match status" value="1"/>
</dbReference>
<sequence>MAMTEVLHYCSSRSQNCFDSPHHVPIELAIDCKRGSEGCFSVPSRPQAKSVLKAALLSLRSSVGGRLLLWNLSSTTPCSWTGVRCSPGNSAVVELRLPGMGLSGQLPPHTVSNLTNLQTLSLRYNALSGPLPENLFASLTSLRNLYLQHNFFSGQIPNSLFSLTSLVRVNLARNNFSGPISISFNNLTRLGTLYLEDNRFSGPLPDLNIPLVQFNVCNNNLTGQIPKGLSNKPRNSFSGNSLCGDPLNSCGKSNPNKKLSGGAIAGIVIAAVVGFLLILLLILCFCRVFGKKGTKSKTEKEVEIPAEGGGGKDDTTSFAAAMGAKEKEKGESNVISGGKKGLIFIGKTGWNFDLEDLLRASAEVLGKGAFGTAYKAVMETGLAVAVKRLRDVNLGEREFREKMEEIGRLDHENLVPLRGYYYNRDEKLLVYDYLPMGSLSALLHGNKGASRTPLNWETRAAIALGAARGISYIHSQGSSISHGSIKSSNILLTKSYEPRVSDSGLAHLSGPTSTPNRVAGYRAPEVTDPRKVSQKADVFSFGVLLLELLTGKAPSHSLLNEEGVDLPRWVQSVVREEWTAEVFDLELLRYQNVEEDMVQLLQLAVDCTEMYPDRRPTMVEVCGKIEELCRWSLEDRSGDDEDHLGLGPIELTILKAHFSYIMTSPNSLTLPNQTTDGSISMLARVNVIGVCLGRLLGTKGEFRRDEEDLCSYLAVKAFFDERTRVQFLPFIFSSKDDVKRVRDGKSWNFDNQYLILKDREENRTGIVSALSLWICGFIWEYPF</sequence>
<dbReference type="InterPro" id="IPR011009">
    <property type="entry name" value="Kinase-like_dom_sf"/>
</dbReference>
<dbReference type="PANTHER" id="PTHR48010">
    <property type="entry name" value="OS05G0588300 PROTEIN"/>
    <property type="match status" value="1"/>
</dbReference>
<dbReference type="Pfam" id="PF08263">
    <property type="entry name" value="LRRNT_2"/>
    <property type="match status" value="1"/>
</dbReference>
<dbReference type="EMBL" id="JABTTQ020001880">
    <property type="protein sequence ID" value="KAK6127471.1"/>
    <property type="molecule type" value="Genomic_DNA"/>
</dbReference>
<dbReference type="Gene3D" id="3.30.200.20">
    <property type="entry name" value="Phosphorylase Kinase, domain 1"/>
    <property type="match status" value="1"/>
</dbReference>
<proteinExistence type="predicted"/>
<protein>
    <recommendedName>
        <fullName evidence="9">Protein kinase domain-containing protein</fullName>
    </recommendedName>
</protein>
<feature type="transmembrane region" description="Helical" evidence="8">
    <location>
        <begin position="263"/>
        <end position="290"/>
    </location>
</feature>
<keyword evidence="2" id="KW-0433">Leucine-rich repeat</keyword>
<evidence type="ECO:0000313" key="11">
    <source>
        <dbReference type="Proteomes" id="UP001318860"/>
    </source>
</evidence>
<evidence type="ECO:0000256" key="7">
    <source>
        <dbReference type="PROSITE-ProRule" id="PRU10141"/>
    </source>
</evidence>